<reference evidence="2 3" key="1">
    <citation type="journal article" date="2013" name="PLoS ONE">
        <title>Genomic and secretomic analyses reveal unique features of the lignocellulolytic enzyme system of Penicillium decumbens.</title>
        <authorList>
            <person name="Liu G."/>
            <person name="Zhang L."/>
            <person name="Wei X."/>
            <person name="Zou G."/>
            <person name="Qin Y."/>
            <person name="Ma L."/>
            <person name="Li J."/>
            <person name="Zheng H."/>
            <person name="Wang S."/>
            <person name="Wang C."/>
            <person name="Xun L."/>
            <person name="Zhao G.-P."/>
            <person name="Zhou Z."/>
            <person name="Qu Y."/>
        </authorList>
    </citation>
    <scope>NUCLEOTIDE SEQUENCE [LARGE SCALE GENOMIC DNA]</scope>
    <source>
        <strain evidence="3">114-2 / CGMCC 5302</strain>
    </source>
</reference>
<accession>S8AXX1</accession>
<evidence type="ECO:0000256" key="1">
    <source>
        <dbReference type="SAM" id="MobiDB-lite"/>
    </source>
</evidence>
<dbReference type="HOGENOM" id="CLU_1408457_0_0_1"/>
<feature type="region of interest" description="Disordered" evidence="1">
    <location>
        <begin position="64"/>
        <end position="132"/>
    </location>
</feature>
<dbReference type="EMBL" id="KB644409">
    <property type="protein sequence ID" value="EPS26787.1"/>
    <property type="molecule type" value="Genomic_DNA"/>
</dbReference>
<organism evidence="2 3">
    <name type="scientific">Penicillium oxalicum (strain 114-2 / CGMCC 5302)</name>
    <name type="common">Penicillium decumbens</name>
    <dbReference type="NCBI Taxonomy" id="933388"/>
    <lineage>
        <taxon>Eukaryota</taxon>
        <taxon>Fungi</taxon>
        <taxon>Dikarya</taxon>
        <taxon>Ascomycota</taxon>
        <taxon>Pezizomycotina</taxon>
        <taxon>Eurotiomycetes</taxon>
        <taxon>Eurotiomycetidae</taxon>
        <taxon>Eurotiales</taxon>
        <taxon>Aspergillaceae</taxon>
        <taxon>Penicillium</taxon>
    </lineage>
</organism>
<feature type="region of interest" description="Disordered" evidence="1">
    <location>
        <begin position="145"/>
        <end position="174"/>
    </location>
</feature>
<sequence length="174" mass="19267">MATEGNVEVLRPYAIEEPADDAPEPASLPRRLVLPCPPDQLELWQPEVVERIGDTVEGDETLLGEEVPSVFTKRGQKRKPAGAASTGPCHSGFHRSKSKIRDGDPTLPGWGLHPKRRRRRSKAMDDMLKGQHSTIPLHEYRIACAQESSSSDVPSSSNREATREFATVDEMDID</sequence>
<dbReference type="AlphaFoldDB" id="S8AXX1"/>
<evidence type="ECO:0000313" key="2">
    <source>
        <dbReference type="EMBL" id="EPS26787.1"/>
    </source>
</evidence>
<dbReference type="PhylomeDB" id="S8AXX1"/>
<gene>
    <name evidence="2" type="ORF">PDE_01726</name>
</gene>
<name>S8AXX1_PENO1</name>
<feature type="region of interest" description="Disordered" evidence="1">
    <location>
        <begin position="1"/>
        <end position="33"/>
    </location>
</feature>
<keyword evidence="3" id="KW-1185">Reference proteome</keyword>
<dbReference type="Proteomes" id="UP000019376">
    <property type="component" value="Unassembled WGS sequence"/>
</dbReference>
<feature type="compositionally biased region" description="Low complexity" evidence="1">
    <location>
        <begin position="148"/>
        <end position="157"/>
    </location>
</feature>
<proteinExistence type="predicted"/>
<dbReference type="OrthoDB" id="4363672at2759"/>
<evidence type="ECO:0000313" key="3">
    <source>
        <dbReference type="Proteomes" id="UP000019376"/>
    </source>
</evidence>
<protein>
    <submittedName>
        <fullName evidence="2">Uncharacterized protein</fullName>
    </submittedName>
</protein>